<feature type="domain" description="O-antigen ligase-related" evidence="6">
    <location>
        <begin position="219"/>
        <end position="351"/>
    </location>
</feature>
<feature type="transmembrane region" description="Helical" evidence="5">
    <location>
        <begin position="110"/>
        <end position="130"/>
    </location>
</feature>
<name>A0A3N5Z984_9ALTE</name>
<keyword evidence="2 5" id="KW-0812">Transmembrane</keyword>
<keyword evidence="4 5" id="KW-0472">Membrane</keyword>
<accession>A0A3N5Z984</accession>
<dbReference type="Pfam" id="PF04932">
    <property type="entry name" value="Wzy_C"/>
    <property type="match status" value="1"/>
</dbReference>
<dbReference type="PANTHER" id="PTHR37422">
    <property type="entry name" value="TEICHURONIC ACID BIOSYNTHESIS PROTEIN TUAE"/>
    <property type="match status" value="1"/>
</dbReference>
<comment type="subcellular location">
    <subcellularLocation>
        <location evidence="1">Membrane</location>
        <topology evidence="1">Multi-pass membrane protein</topology>
    </subcellularLocation>
</comment>
<organism evidence="7 8">
    <name type="scientific">Alteromonas sediminis</name>
    <dbReference type="NCBI Taxonomy" id="2259342"/>
    <lineage>
        <taxon>Bacteria</taxon>
        <taxon>Pseudomonadati</taxon>
        <taxon>Pseudomonadota</taxon>
        <taxon>Gammaproteobacteria</taxon>
        <taxon>Alteromonadales</taxon>
        <taxon>Alteromonadaceae</taxon>
        <taxon>Alteromonas/Salinimonas group</taxon>
        <taxon>Alteromonas</taxon>
    </lineage>
</organism>
<comment type="caution">
    <text evidence="7">The sequence shown here is derived from an EMBL/GenBank/DDBJ whole genome shotgun (WGS) entry which is preliminary data.</text>
</comment>
<evidence type="ECO:0000256" key="1">
    <source>
        <dbReference type="ARBA" id="ARBA00004141"/>
    </source>
</evidence>
<keyword evidence="8" id="KW-1185">Reference proteome</keyword>
<evidence type="ECO:0000259" key="6">
    <source>
        <dbReference type="Pfam" id="PF04932"/>
    </source>
</evidence>
<feature type="transmembrane region" description="Helical" evidence="5">
    <location>
        <begin position="250"/>
        <end position="269"/>
    </location>
</feature>
<feature type="transmembrane region" description="Helical" evidence="5">
    <location>
        <begin position="336"/>
        <end position="357"/>
    </location>
</feature>
<evidence type="ECO:0000313" key="8">
    <source>
        <dbReference type="Proteomes" id="UP000275281"/>
    </source>
</evidence>
<dbReference type="InterPro" id="IPR007016">
    <property type="entry name" value="O-antigen_ligase-rel_domated"/>
</dbReference>
<protein>
    <submittedName>
        <fullName evidence="7">Polymerase</fullName>
    </submittedName>
</protein>
<dbReference type="PANTHER" id="PTHR37422:SF13">
    <property type="entry name" value="LIPOPOLYSACCHARIDE BIOSYNTHESIS PROTEIN PA4999-RELATED"/>
    <property type="match status" value="1"/>
</dbReference>
<evidence type="ECO:0000256" key="5">
    <source>
        <dbReference type="SAM" id="Phobius"/>
    </source>
</evidence>
<feature type="transmembrane region" description="Helical" evidence="5">
    <location>
        <begin position="386"/>
        <end position="411"/>
    </location>
</feature>
<proteinExistence type="predicted"/>
<gene>
    <name evidence="7" type="ORF">DRW07_12995</name>
</gene>
<evidence type="ECO:0000256" key="4">
    <source>
        <dbReference type="ARBA" id="ARBA00023136"/>
    </source>
</evidence>
<sequence>MVKFLTILGLIASAFLVSSAPWVSALIYSVVSVMQPQYVWFWVFEDIRVFRISAAIAIIAWILCAFRGQVNWQVYSSGQFKGMVGLLIIFYLSTWLTPFETYSAAVGGDLVVSIFTTIFIMYFIVLGLLNKPEIVKYFAFMFIGITLYYCYWANDHYFSNNWAQFLNGRLKGPDLSPYRDGNVFSIVFTTGLSFILFGILYFKRSWIKISLVLSVPFVLHALILFASRGALLSAGVLVLFFAFVVKSKSLNIAIVIGFIGMLVWQGGALTDRTTSTIAKANDNQVERPLNPRLVSWGIGWGLAKEYPLLGVGPQRFQYASRIHFPEKAKHVAHNTFLNFSANTGFISGFIYIMFFYWSYKQYKYVKANTDQDSDHGFVNLASMGGLIAFFVGAVFLDLIIFEPFYFLLLLISANYYMVKRKNEENPLQDQKNATYQKVKNKRAI</sequence>
<reference evidence="7 8" key="1">
    <citation type="submission" date="2018-11" db="EMBL/GenBank/DDBJ databases">
        <authorList>
            <person name="Ye M.-Q."/>
            <person name="Du Z.-J."/>
        </authorList>
    </citation>
    <scope>NUCLEOTIDE SEQUENCE [LARGE SCALE GENOMIC DNA]</scope>
    <source>
        <strain evidence="7 8">U0105</strain>
    </source>
</reference>
<feature type="transmembrane region" description="Helical" evidence="5">
    <location>
        <begin position="211"/>
        <end position="244"/>
    </location>
</feature>
<evidence type="ECO:0000256" key="2">
    <source>
        <dbReference type="ARBA" id="ARBA00022692"/>
    </source>
</evidence>
<dbReference type="AlphaFoldDB" id="A0A3N5Z984"/>
<dbReference type="OrthoDB" id="9768226at2"/>
<dbReference type="Proteomes" id="UP000275281">
    <property type="component" value="Unassembled WGS sequence"/>
</dbReference>
<dbReference type="RefSeq" id="WP_124028359.1">
    <property type="nucleotide sequence ID" value="NZ_JBHRSN010000007.1"/>
</dbReference>
<keyword evidence="3 5" id="KW-1133">Transmembrane helix</keyword>
<feature type="transmembrane region" description="Helical" evidence="5">
    <location>
        <begin position="137"/>
        <end position="154"/>
    </location>
</feature>
<dbReference type="InterPro" id="IPR051533">
    <property type="entry name" value="WaaL-like"/>
</dbReference>
<dbReference type="EMBL" id="RPOK01000004">
    <property type="protein sequence ID" value="RPJ65728.1"/>
    <property type="molecule type" value="Genomic_DNA"/>
</dbReference>
<evidence type="ECO:0000256" key="3">
    <source>
        <dbReference type="ARBA" id="ARBA00022989"/>
    </source>
</evidence>
<dbReference type="GO" id="GO:0016020">
    <property type="term" value="C:membrane"/>
    <property type="evidence" value="ECO:0007669"/>
    <property type="project" value="UniProtKB-SubCell"/>
</dbReference>
<feature type="transmembrane region" description="Helical" evidence="5">
    <location>
        <begin position="80"/>
        <end position="98"/>
    </location>
</feature>
<evidence type="ECO:0000313" key="7">
    <source>
        <dbReference type="EMBL" id="RPJ65728.1"/>
    </source>
</evidence>
<feature type="transmembrane region" description="Helical" evidence="5">
    <location>
        <begin position="183"/>
        <end position="202"/>
    </location>
</feature>
<feature type="transmembrane region" description="Helical" evidence="5">
    <location>
        <begin position="49"/>
        <end position="68"/>
    </location>
</feature>